<dbReference type="EMBL" id="JANJYJ010000003">
    <property type="protein sequence ID" value="KAK3222326.1"/>
    <property type="molecule type" value="Genomic_DNA"/>
</dbReference>
<keyword evidence="2" id="KW-1185">Reference proteome</keyword>
<organism evidence="1 2">
    <name type="scientific">Dipteronia sinensis</name>
    <dbReference type="NCBI Taxonomy" id="43782"/>
    <lineage>
        <taxon>Eukaryota</taxon>
        <taxon>Viridiplantae</taxon>
        <taxon>Streptophyta</taxon>
        <taxon>Embryophyta</taxon>
        <taxon>Tracheophyta</taxon>
        <taxon>Spermatophyta</taxon>
        <taxon>Magnoliopsida</taxon>
        <taxon>eudicotyledons</taxon>
        <taxon>Gunneridae</taxon>
        <taxon>Pentapetalae</taxon>
        <taxon>rosids</taxon>
        <taxon>malvids</taxon>
        <taxon>Sapindales</taxon>
        <taxon>Sapindaceae</taxon>
        <taxon>Hippocastanoideae</taxon>
        <taxon>Acereae</taxon>
        <taxon>Dipteronia</taxon>
    </lineage>
</organism>
<gene>
    <name evidence="1" type="ORF">Dsin_009351</name>
</gene>
<comment type="caution">
    <text evidence="1">The sequence shown here is derived from an EMBL/GenBank/DDBJ whole genome shotgun (WGS) entry which is preliminary data.</text>
</comment>
<accession>A0AAE0AQE2</accession>
<protein>
    <submittedName>
        <fullName evidence="1">Uncharacterized protein</fullName>
    </submittedName>
</protein>
<name>A0AAE0AQE2_9ROSI</name>
<dbReference type="Proteomes" id="UP001281410">
    <property type="component" value="Unassembled WGS sequence"/>
</dbReference>
<evidence type="ECO:0000313" key="1">
    <source>
        <dbReference type="EMBL" id="KAK3222326.1"/>
    </source>
</evidence>
<proteinExistence type="predicted"/>
<sequence length="207" mass="23863">MGGGPKLASSFVKVVGGLFSIDSISAKVIKNGMNVMTGNGERANFWNDIKWDSFPLRISFPKIFDLELKKKALIQEFERREETNWVWNVKFGKSLFDWEMQQWKCFLLSLGCIKFSSSELEVTKLSVSLSYMVFVFVYRVDFYIFCESFIDFHVREGFLVCNMKTDSKSEFGDLNTVERREECTREEGVPCTPSLWRLVASTGRSAL</sequence>
<reference evidence="1" key="1">
    <citation type="journal article" date="2023" name="Plant J.">
        <title>Genome sequences and population genomics provide insights into the demographic history, inbreeding, and mutation load of two 'living fossil' tree species of Dipteronia.</title>
        <authorList>
            <person name="Feng Y."/>
            <person name="Comes H.P."/>
            <person name="Chen J."/>
            <person name="Zhu S."/>
            <person name="Lu R."/>
            <person name="Zhang X."/>
            <person name="Li P."/>
            <person name="Qiu J."/>
            <person name="Olsen K.M."/>
            <person name="Qiu Y."/>
        </authorList>
    </citation>
    <scope>NUCLEOTIDE SEQUENCE</scope>
    <source>
        <strain evidence="1">NBL</strain>
    </source>
</reference>
<evidence type="ECO:0000313" key="2">
    <source>
        <dbReference type="Proteomes" id="UP001281410"/>
    </source>
</evidence>
<dbReference type="AlphaFoldDB" id="A0AAE0AQE2"/>